<dbReference type="PANTHER" id="PTHR30560:SF3">
    <property type="entry name" value="TRIGGER FACTOR-LIKE PROTEIN TIG, CHLOROPLASTIC"/>
    <property type="match status" value="1"/>
</dbReference>
<dbReference type="NCBIfam" id="TIGR00115">
    <property type="entry name" value="tig"/>
    <property type="match status" value="1"/>
</dbReference>
<evidence type="ECO:0000256" key="4">
    <source>
        <dbReference type="ARBA" id="ARBA00016902"/>
    </source>
</evidence>
<comment type="subcellular location">
    <subcellularLocation>
        <location evidence="13">Cytoplasm</location>
    </subcellularLocation>
    <text evidence="13">About half TF is bound to the ribosome near the polypeptide exit tunnel while the other half is free in the cytoplasm.</text>
</comment>
<feature type="region of interest" description="Disordered" evidence="16">
    <location>
        <begin position="182"/>
        <end position="202"/>
    </location>
</feature>
<dbReference type="SUPFAM" id="SSF109998">
    <property type="entry name" value="Triger factor/SurA peptide-binding domain-like"/>
    <property type="match status" value="1"/>
</dbReference>
<evidence type="ECO:0000256" key="8">
    <source>
        <dbReference type="ARBA" id="ARBA00023186"/>
    </source>
</evidence>
<comment type="similarity">
    <text evidence="2 13 15">Belongs to the FKBP-type PPIase family. Tig subfamily.</text>
</comment>
<evidence type="ECO:0000256" key="15">
    <source>
        <dbReference type="RuleBase" id="RU003914"/>
    </source>
</evidence>
<dbReference type="GO" id="GO:0015031">
    <property type="term" value="P:protein transport"/>
    <property type="evidence" value="ECO:0007669"/>
    <property type="project" value="UniProtKB-UniRule"/>
</dbReference>
<keyword evidence="9 13" id="KW-0413">Isomerase</keyword>
<dbReference type="GO" id="GO:0043022">
    <property type="term" value="F:ribosome binding"/>
    <property type="evidence" value="ECO:0007669"/>
    <property type="project" value="TreeGrafter"/>
</dbReference>
<evidence type="ECO:0000313" key="19">
    <source>
        <dbReference type="Proteomes" id="UP000053051"/>
    </source>
</evidence>
<sequence>MKITREKLPASQIGLEIEITPEVTRQTYEQVVKKLAKSTQIPGFRKGKVPRPILLQHLGTNRIKAAALEEMLQDGIEKAIEQEQIAIIGKPQLCSDFEELIVSYQPGQSFTFSAAVDIPPKINLLQYNNLSVKAEEIKYDPEKINLVIDQERQQMATLIPIEDRSAQLGDVAIVDFKGVLAKDDSNDQESEPTPIPGGENSNFQVDLQEGNFIPGFITGIVGMNSGETKEIIAEFPSKYADENLAGRSALFTVTLKELKEKELPELDDDFAREVSEFNTLEELKDSLAERFRKEAEEKTKSNQHEALLIELIKYVEVDLPATMIEQEIDSMLTQTAMKLAQQGLDVKQLFTREVIPQLRERSREEAIERLKRSLALREIATRESLITSEEEISTRIAALKEDYPEENIDSGKLREVVENEIFTDKIMSWIMSHSSIELVPEGSLKAVEEKEAQ</sequence>
<evidence type="ECO:0000256" key="3">
    <source>
        <dbReference type="ARBA" id="ARBA00013194"/>
    </source>
</evidence>
<evidence type="ECO:0000256" key="10">
    <source>
        <dbReference type="ARBA" id="ARBA00023306"/>
    </source>
</evidence>
<dbReference type="HAMAP" id="MF_00303">
    <property type="entry name" value="Trigger_factor_Tig"/>
    <property type="match status" value="1"/>
</dbReference>
<dbReference type="SUPFAM" id="SSF54534">
    <property type="entry name" value="FKBP-like"/>
    <property type="match status" value="1"/>
</dbReference>
<comment type="function">
    <text evidence="11 13">Involved in protein export. Acts as a chaperone by maintaining the newly synthesized protein in an open conformation. Functions as a peptidyl-prolyl cis-trans isomerase.</text>
</comment>
<evidence type="ECO:0000313" key="18">
    <source>
        <dbReference type="EMBL" id="CCH68414.1"/>
    </source>
</evidence>
<dbReference type="SUPFAM" id="SSF102735">
    <property type="entry name" value="Trigger factor ribosome-binding domain"/>
    <property type="match status" value="1"/>
</dbReference>
<keyword evidence="19" id="KW-1185">Reference proteome</keyword>
<protein>
    <recommendedName>
        <fullName evidence="4 13">Trigger factor</fullName>
        <shortName evidence="13">TF</shortName>
        <ecNumber evidence="3 13">5.2.1.8</ecNumber>
    </recommendedName>
    <alternativeName>
        <fullName evidence="12 13">PPIase</fullName>
    </alternativeName>
</protein>
<evidence type="ECO:0000256" key="12">
    <source>
        <dbReference type="ARBA" id="ARBA00029986"/>
    </source>
</evidence>
<dbReference type="OrthoDB" id="9767721at2"/>
<evidence type="ECO:0000256" key="11">
    <source>
        <dbReference type="ARBA" id="ARBA00024849"/>
    </source>
</evidence>
<evidence type="ECO:0000256" key="6">
    <source>
        <dbReference type="ARBA" id="ARBA00022618"/>
    </source>
</evidence>
<dbReference type="GO" id="GO:0043335">
    <property type="term" value="P:protein unfolding"/>
    <property type="evidence" value="ECO:0007669"/>
    <property type="project" value="TreeGrafter"/>
</dbReference>
<evidence type="ECO:0000256" key="9">
    <source>
        <dbReference type="ARBA" id="ARBA00023235"/>
    </source>
</evidence>
<dbReference type="Proteomes" id="UP000053051">
    <property type="component" value="Unassembled WGS sequence"/>
</dbReference>
<dbReference type="STRING" id="1165094.RINTHH_22590"/>
<dbReference type="InterPro" id="IPR005215">
    <property type="entry name" value="Trig_fac"/>
</dbReference>
<keyword evidence="7 13" id="KW-0697">Rotamase</keyword>
<dbReference type="EMBL" id="CAIY01000088">
    <property type="protein sequence ID" value="CCH68414.1"/>
    <property type="molecule type" value="Genomic_DNA"/>
</dbReference>
<dbReference type="InterPro" id="IPR008880">
    <property type="entry name" value="Trigger_fac_C"/>
</dbReference>
<feature type="domain" description="PPIase FKBP-type" evidence="17">
    <location>
        <begin position="169"/>
        <end position="267"/>
    </location>
</feature>
<dbReference type="Pfam" id="PF00254">
    <property type="entry name" value="FKBP_C"/>
    <property type="match status" value="1"/>
</dbReference>
<proteinExistence type="inferred from homology"/>
<dbReference type="GO" id="GO:0005737">
    <property type="term" value="C:cytoplasm"/>
    <property type="evidence" value="ECO:0007669"/>
    <property type="project" value="UniProtKB-SubCell"/>
</dbReference>
<keyword evidence="10 13" id="KW-0131">Cell cycle</keyword>
<evidence type="ECO:0000256" key="1">
    <source>
        <dbReference type="ARBA" id="ARBA00000971"/>
    </source>
</evidence>
<dbReference type="InterPro" id="IPR027304">
    <property type="entry name" value="Trigger_fact/SurA_dom_sf"/>
</dbReference>
<reference evidence="19" key="2">
    <citation type="submission" date="2016-01" db="EMBL/GenBank/DDBJ databases">
        <title>Diatom-associated endosymboitic cyanobacterium lacks core nitrogen metabolism enzymes.</title>
        <authorList>
            <person name="Hilton J.A."/>
            <person name="Foster R.A."/>
            <person name="Tripp H.J."/>
            <person name="Carter B.J."/>
            <person name="Zehr J.P."/>
            <person name="Villareal T.A."/>
        </authorList>
    </citation>
    <scope>NUCLEOTIDE SEQUENCE [LARGE SCALE GENOMIC DNA]</scope>
    <source>
        <strain evidence="19">HH01</strain>
    </source>
</reference>
<dbReference type="Pfam" id="PF05697">
    <property type="entry name" value="Trigger_N"/>
    <property type="match status" value="1"/>
</dbReference>
<dbReference type="AlphaFoldDB" id="M1WTV2"/>
<dbReference type="Gene3D" id="1.10.3120.10">
    <property type="entry name" value="Trigger factor, C-terminal domain"/>
    <property type="match status" value="1"/>
</dbReference>
<dbReference type="Gene3D" id="3.30.70.1050">
    <property type="entry name" value="Trigger factor ribosome-binding domain"/>
    <property type="match status" value="1"/>
</dbReference>
<dbReference type="GO" id="GO:0003755">
    <property type="term" value="F:peptidyl-prolyl cis-trans isomerase activity"/>
    <property type="evidence" value="ECO:0007669"/>
    <property type="project" value="UniProtKB-UniRule"/>
</dbReference>
<evidence type="ECO:0000256" key="14">
    <source>
        <dbReference type="PROSITE-ProRule" id="PRU00277"/>
    </source>
</evidence>
<dbReference type="InterPro" id="IPR008881">
    <property type="entry name" value="Trigger_fac_ribosome-bd_bac"/>
</dbReference>
<dbReference type="InterPro" id="IPR046357">
    <property type="entry name" value="PPIase_dom_sf"/>
</dbReference>
<dbReference type="RefSeq" id="WP_008236052.1">
    <property type="nucleotide sequence ID" value="NZ_CAIY01000088.1"/>
</dbReference>
<dbReference type="EC" id="5.2.1.8" evidence="3 13"/>
<dbReference type="Pfam" id="PF05698">
    <property type="entry name" value="Trigger_C"/>
    <property type="match status" value="1"/>
</dbReference>
<dbReference type="InterPro" id="IPR001179">
    <property type="entry name" value="PPIase_FKBP_dom"/>
</dbReference>
<name>M1WTV2_9NOST</name>
<gene>
    <name evidence="13" type="primary">tig</name>
    <name evidence="18" type="ORF">RINTHH_22590</name>
</gene>
<evidence type="ECO:0000256" key="2">
    <source>
        <dbReference type="ARBA" id="ARBA00005464"/>
    </source>
</evidence>
<evidence type="ECO:0000256" key="7">
    <source>
        <dbReference type="ARBA" id="ARBA00023110"/>
    </source>
</evidence>
<dbReference type="InterPro" id="IPR037041">
    <property type="entry name" value="Trigger_fac_C_sf"/>
</dbReference>
<keyword evidence="6 13" id="KW-0132">Cell division</keyword>
<comment type="caution">
    <text evidence="18">The sequence shown here is derived from an EMBL/GenBank/DDBJ whole genome shotgun (WGS) entry which is preliminary data.</text>
</comment>
<dbReference type="PANTHER" id="PTHR30560">
    <property type="entry name" value="TRIGGER FACTOR CHAPERONE AND PEPTIDYL-PROLYL CIS/TRANS ISOMERASE"/>
    <property type="match status" value="1"/>
</dbReference>
<dbReference type="FunFam" id="3.30.70.1050:FF:000004">
    <property type="entry name" value="Trigger factor"/>
    <property type="match status" value="1"/>
</dbReference>
<evidence type="ECO:0000256" key="5">
    <source>
        <dbReference type="ARBA" id="ARBA00022490"/>
    </source>
</evidence>
<reference evidence="18 19" key="1">
    <citation type="submission" date="2012-05" db="EMBL/GenBank/DDBJ databases">
        <authorList>
            <person name="Hilton J."/>
        </authorList>
    </citation>
    <scope>NUCLEOTIDE SEQUENCE [LARGE SCALE GENOMIC DNA]</scope>
    <source>
        <strain evidence="18 19">HH01</strain>
    </source>
</reference>
<dbReference type="PIRSF" id="PIRSF003095">
    <property type="entry name" value="Trigger_factor"/>
    <property type="match status" value="1"/>
</dbReference>
<comment type="catalytic activity">
    <reaction evidence="1 13 14">
        <text>[protein]-peptidylproline (omega=180) = [protein]-peptidylproline (omega=0)</text>
        <dbReference type="Rhea" id="RHEA:16237"/>
        <dbReference type="Rhea" id="RHEA-COMP:10747"/>
        <dbReference type="Rhea" id="RHEA-COMP:10748"/>
        <dbReference type="ChEBI" id="CHEBI:83833"/>
        <dbReference type="ChEBI" id="CHEBI:83834"/>
        <dbReference type="EC" id="5.2.1.8"/>
    </reaction>
</comment>
<dbReference type="InterPro" id="IPR036611">
    <property type="entry name" value="Trigger_fac_ribosome-bd_sf"/>
</dbReference>
<dbReference type="GO" id="GO:0051083">
    <property type="term" value="P:'de novo' cotranslational protein folding"/>
    <property type="evidence" value="ECO:0007669"/>
    <property type="project" value="TreeGrafter"/>
</dbReference>
<comment type="domain">
    <text evidence="13">Consists of 3 domains; the N-terminus binds the ribosome, the middle domain has PPIase activity, while the C-terminus has intrinsic chaperone activity on its own.</text>
</comment>
<evidence type="ECO:0000256" key="16">
    <source>
        <dbReference type="SAM" id="MobiDB-lite"/>
    </source>
</evidence>
<dbReference type="FunFam" id="3.10.50.40:FF:000001">
    <property type="entry name" value="Trigger factor"/>
    <property type="match status" value="1"/>
</dbReference>
<evidence type="ECO:0000259" key="17">
    <source>
        <dbReference type="PROSITE" id="PS50059"/>
    </source>
</evidence>
<dbReference type="GO" id="GO:0044183">
    <property type="term" value="F:protein folding chaperone"/>
    <property type="evidence" value="ECO:0007669"/>
    <property type="project" value="TreeGrafter"/>
</dbReference>
<dbReference type="Gene3D" id="3.10.50.40">
    <property type="match status" value="1"/>
</dbReference>
<keyword evidence="8 13" id="KW-0143">Chaperone</keyword>
<keyword evidence="5 13" id="KW-0963">Cytoplasm</keyword>
<evidence type="ECO:0000256" key="13">
    <source>
        <dbReference type="HAMAP-Rule" id="MF_00303"/>
    </source>
</evidence>
<organism evidence="18 19">
    <name type="scientific">Richelia intracellularis HH01</name>
    <dbReference type="NCBI Taxonomy" id="1165094"/>
    <lineage>
        <taxon>Bacteria</taxon>
        <taxon>Bacillati</taxon>
        <taxon>Cyanobacteriota</taxon>
        <taxon>Cyanophyceae</taxon>
        <taxon>Nostocales</taxon>
        <taxon>Nostocaceae</taxon>
        <taxon>Richelia</taxon>
    </lineage>
</organism>
<dbReference type="PROSITE" id="PS50059">
    <property type="entry name" value="FKBP_PPIASE"/>
    <property type="match status" value="1"/>
</dbReference>
<accession>M1WTV2</accession>
<dbReference type="GO" id="GO:0051301">
    <property type="term" value="P:cell division"/>
    <property type="evidence" value="ECO:0007669"/>
    <property type="project" value="UniProtKB-KW"/>
</dbReference>